<keyword evidence="2" id="KW-1185">Reference proteome</keyword>
<dbReference type="Proteomes" id="UP000198211">
    <property type="component" value="Unassembled WGS sequence"/>
</dbReference>
<comment type="caution">
    <text evidence="1">The sequence shown here is derived from an EMBL/GenBank/DDBJ whole genome shotgun (WGS) entry which is preliminary data.</text>
</comment>
<sequence>MGDNTSTAHPVQERLLEIVPEIRRPKHVKRKKPKRHSNENRGIVLEIYDYDPATKTCSVKWKQEDPIFQVYYPDSQVSAASLIADGYKCRVQLVMEWRLSKFYGDVPLKKFRLWAKKTKSKRQILADGEGLCMYRAVQLACALQDGADAAPEAALDQFLDIGVKKGLNNRSMNGKVLKAFVKFLKGLGSPISYDVFQPNQMKNTGIKGRKKLEDFPLDDGYYVVGVYDKDLLDLVGHAFVLRVSDGIRHALDDYKTDGKCFTYNTRKLIKLQSWLGDVAFIRKVELIKKE</sequence>
<dbReference type="AlphaFoldDB" id="A0A225V1K2"/>
<reference evidence="2" key="1">
    <citation type="submission" date="2017-03" db="EMBL/GenBank/DDBJ databases">
        <title>Phytopthora megakarya and P. palmivora, two closely related causual agents of cacao black pod achieved similar genome size and gene model numbers by different mechanisms.</title>
        <authorList>
            <person name="Ali S."/>
            <person name="Shao J."/>
            <person name="Larry D.J."/>
            <person name="Kronmiller B."/>
            <person name="Shen D."/>
            <person name="Strem M.D."/>
            <person name="Melnick R.L."/>
            <person name="Guiltinan M.J."/>
            <person name="Tyler B.M."/>
            <person name="Meinhardt L.W."/>
            <person name="Bailey B.A."/>
        </authorList>
    </citation>
    <scope>NUCLEOTIDE SEQUENCE [LARGE SCALE GENOMIC DNA]</scope>
    <source>
        <strain evidence="2">zdho120</strain>
    </source>
</reference>
<evidence type="ECO:0000313" key="2">
    <source>
        <dbReference type="Proteomes" id="UP000198211"/>
    </source>
</evidence>
<organism evidence="1 2">
    <name type="scientific">Phytophthora megakarya</name>
    <dbReference type="NCBI Taxonomy" id="4795"/>
    <lineage>
        <taxon>Eukaryota</taxon>
        <taxon>Sar</taxon>
        <taxon>Stramenopiles</taxon>
        <taxon>Oomycota</taxon>
        <taxon>Peronosporomycetes</taxon>
        <taxon>Peronosporales</taxon>
        <taxon>Peronosporaceae</taxon>
        <taxon>Phytophthora</taxon>
    </lineage>
</organism>
<accession>A0A225V1K2</accession>
<gene>
    <name evidence="1" type="ORF">PHMEG_00029900</name>
</gene>
<name>A0A225V1K2_9STRA</name>
<evidence type="ECO:0000313" key="1">
    <source>
        <dbReference type="EMBL" id="OWY99152.1"/>
    </source>
</evidence>
<dbReference type="EMBL" id="NBNE01008745">
    <property type="protein sequence ID" value="OWY99152.1"/>
    <property type="molecule type" value="Genomic_DNA"/>
</dbReference>
<protein>
    <submittedName>
        <fullName evidence="1">Uncharacterized protein</fullName>
    </submittedName>
</protein>
<proteinExistence type="predicted"/>